<keyword evidence="1" id="KW-0812">Transmembrane</keyword>
<protein>
    <submittedName>
        <fullName evidence="2">Uncharacterized protein</fullName>
    </submittedName>
</protein>
<accession>A0A2P2QV00</accession>
<feature type="transmembrane region" description="Helical" evidence="1">
    <location>
        <begin position="12"/>
        <end position="31"/>
    </location>
</feature>
<sequence length="51" mass="5754">MIITKLRNIGPLMLIGWVLPYLGVLKILPYVEVLSWKINVVIILNAKPPIS</sequence>
<keyword evidence="1" id="KW-0472">Membrane</keyword>
<proteinExistence type="predicted"/>
<reference evidence="2" key="1">
    <citation type="submission" date="2018-02" db="EMBL/GenBank/DDBJ databases">
        <title>Rhizophora mucronata_Transcriptome.</title>
        <authorList>
            <person name="Meera S.P."/>
            <person name="Sreeshan A."/>
            <person name="Augustine A."/>
        </authorList>
    </citation>
    <scope>NUCLEOTIDE SEQUENCE</scope>
    <source>
        <tissue evidence="2">Leaf</tissue>
    </source>
</reference>
<evidence type="ECO:0000256" key="1">
    <source>
        <dbReference type="SAM" id="Phobius"/>
    </source>
</evidence>
<evidence type="ECO:0000313" key="2">
    <source>
        <dbReference type="EMBL" id="MBX70785.1"/>
    </source>
</evidence>
<dbReference type="AlphaFoldDB" id="A0A2P2QV00"/>
<organism evidence="2">
    <name type="scientific">Rhizophora mucronata</name>
    <name type="common">Asiatic mangrove</name>
    <dbReference type="NCBI Taxonomy" id="61149"/>
    <lineage>
        <taxon>Eukaryota</taxon>
        <taxon>Viridiplantae</taxon>
        <taxon>Streptophyta</taxon>
        <taxon>Embryophyta</taxon>
        <taxon>Tracheophyta</taxon>
        <taxon>Spermatophyta</taxon>
        <taxon>Magnoliopsida</taxon>
        <taxon>eudicotyledons</taxon>
        <taxon>Gunneridae</taxon>
        <taxon>Pentapetalae</taxon>
        <taxon>rosids</taxon>
        <taxon>fabids</taxon>
        <taxon>Malpighiales</taxon>
        <taxon>Rhizophoraceae</taxon>
        <taxon>Rhizophora</taxon>
    </lineage>
</organism>
<dbReference type="EMBL" id="GGEC01090301">
    <property type="protein sequence ID" value="MBX70785.1"/>
    <property type="molecule type" value="Transcribed_RNA"/>
</dbReference>
<name>A0A2P2QV00_RHIMU</name>
<keyword evidence="1" id="KW-1133">Transmembrane helix</keyword>